<keyword evidence="5 8" id="KW-1133">Transmembrane helix</keyword>
<dbReference type="PANTHER" id="PTHR43731:SF14">
    <property type="entry name" value="PRESENILIN-ASSOCIATED RHOMBOID-LIKE PROTEIN, MITOCHONDRIAL"/>
    <property type="match status" value="1"/>
</dbReference>
<evidence type="ECO:0000259" key="9">
    <source>
        <dbReference type="Pfam" id="PF01694"/>
    </source>
</evidence>
<dbReference type="SUPFAM" id="SSF57845">
    <property type="entry name" value="B-box zinc-binding domain"/>
    <property type="match status" value="1"/>
</dbReference>
<evidence type="ECO:0000256" key="6">
    <source>
        <dbReference type="ARBA" id="ARBA00023136"/>
    </source>
</evidence>
<evidence type="ECO:0000256" key="7">
    <source>
        <dbReference type="SAM" id="MobiDB-lite"/>
    </source>
</evidence>
<dbReference type="InterPro" id="IPR035952">
    <property type="entry name" value="Rhomboid-like_sf"/>
</dbReference>
<evidence type="ECO:0000256" key="8">
    <source>
        <dbReference type="SAM" id="Phobius"/>
    </source>
</evidence>
<sequence>MTTPPPPSSAPGAGPEPGEVPVCPRHTDRVSYVRCQRCGRPACPECQVQAAVGVHCVDCVREASRNAPQARTVFGATLRDGRPVVTLTLIGLSVLSFVLQQTLGRAWTDALIFAPFLGETEPWRFLTAAFLHSPGFLHIGFNMFALWIIGPSLEQALGRWRFISLYVLAAIGGSLMVTLLASPATVEWGRGLVGASGAVFGLFGAILIVLRRLGRDARQIVVILGINAVLGFVVPGISWQAHLGGFLVGLVLGVAYAYAPRPRRGQVAVAATVGVAVLLVVLAALKYASVAAWWAAVG</sequence>
<keyword evidence="10" id="KW-0645">Protease</keyword>
<evidence type="ECO:0000256" key="3">
    <source>
        <dbReference type="ARBA" id="ARBA00022692"/>
    </source>
</evidence>
<dbReference type="GO" id="GO:0006508">
    <property type="term" value="P:proteolysis"/>
    <property type="evidence" value="ECO:0007669"/>
    <property type="project" value="UniProtKB-KW"/>
</dbReference>
<evidence type="ECO:0000256" key="2">
    <source>
        <dbReference type="ARBA" id="ARBA00009045"/>
    </source>
</evidence>
<dbReference type="Proteomes" id="UP000664209">
    <property type="component" value="Unassembled WGS sequence"/>
</dbReference>
<reference evidence="10" key="1">
    <citation type="submission" date="2021-03" db="EMBL/GenBank/DDBJ databases">
        <title>Actinotalea soli sp. nov., isolated from soil.</title>
        <authorList>
            <person name="Ping W."/>
            <person name="Zhang J."/>
        </authorList>
    </citation>
    <scope>NUCLEOTIDE SEQUENCE</scope>
    <source>
        <strain evidence="10">BY-33</strain>
    </source>
</reference>
<comment type="similarity">
    <text evidence="2">Belongs to the peptidase S54 family.</text>
</comment>
<feature type="domain" description="Peptidase S54 rhomboid" evidence="9">
    <location>
        <begin position="120"/>
        <end position="256"/>
    </location>
</feature>
<gene>
    <name evidence="10" type="ORF">J4G33_05210</name>
</gene>
<evidence type="ECO:0000313" key="11">
    <source>
        <dbReference type="Proteomes" id="UP000664209"/>
    </source>
</evidence>
<protein>
    <submittedName>
        <fullName evidence="10">Rhomboid family intramembrane serine protease</fullName>
    </submittedName>
</protein>
<feature type="transmembrane region" description="Helical" evidence="8">
    <location>
        <begin position="162"/>
        <end position="182"/>
    </location>
</feature>
<dbReference type="SUPFAM" id="SSF144091">
    <property type="entry name" value="Rhomboid-like"/>
    <property type="match status" value="1"/>
</dbReference>
<dbReference type="InterPro" id="IPR022764">
    <property type="entry name" value="Peptidase_S54_rhomboid_dom"/>
</dbReference>
<keyword evidence="11" id="KW-1185">Reference proteome</keyword>
<feature type="transmembrane region" description="Helical" evidence="8">
    <location>
        <begin position="217"/>
        <end position="237"/>
    </location>
</feature>
<dbReference type="InterPro" id="IPR050925">
    <property type="entry name" value="Rhomboid_protease_S54"/>
</dbReference>
<feature type="transmembrane region" description="Helical" evidence="8">
    <location>
        <begin position="123"/>
        <end position="150"/>
    </location>
</feature>
<evidence type="ECO:0000256" key="1">
    <source>
        <dbReference type="ARBA" id="ARBA00004141"/>
    </source>
</evidence>
<dbReference type="Pfam" id="PF01694">
    <property type="entry name" value="Rhomboid"/>
    <property type="match status" value="1"/>
</dbReference>
<proteinExistence type="inferred from homology"/>
<evidence type="ECO:0000256" key="5">
    <source>
        <dbReference type="ARBA" id="ARBA00022989"/>
    </source>
</evidence>
<feature type="transmembrane region" description="Helical" evidence="8">
    <location>
        <begin position="84"/>
        <end position="103"/>
    </location>
</feature>
<dbReference type="RefSeq" id="WP_208054875.1">
    <property type="nucleotide sequence ID" value="NZ_JAGEMK010000002.1"/>
</dbReference>
<name>A0A939LMX3_9CELL</name>
<feature type="transmembrane region" description="Helical" evidence="8">
    <location>
        <begin position="243"/>
        <end position="259"/>
    </location>
</feature>
<accession>A0A939LMX3</accession>
<evidence type="ECO:0000256" key="4">
    <source>
        <dbReference type="ARBA" id="ARBA00022801"/>
    </source>
</evidence>
<keyword evidence="6 8" id="KW-0472">Membrane</keyword>
<evidence type="ECO:0000313" key="10">
    <source>
        <dbReference type="EMBL" id="MBO1751197.1"/>
    </source>
</evidence>
<keyword evidence="4" id="KW-0378">Hydrolase</keyword>
<dbReference type="AlphaFoldDB" id="A0A939LMX3"/>
<dbReference type="GO" id="GO:0004252">
    <property type="term" value="F:serine-type endopeptidase activity"/>
    <property type="evidence" value="ECO:0007669"/>
    <property type="project" value="InterPro"/>
</dbReference>
<dbReference type="PANTHER" id="PTHR43731">
    <property type="entry name" value="RHOMBOID PROTEASE"/>
    <property type="match status" value="1"/>
</dbReference>
<comment type="subcellular location">
    <subcellularLocation>
        <location evidence="1">Membrane</location>
        <topology evidence="1">Multi-pass membrane protein</topology>
    </subcellularLocation>
</comment>
<feature type="region of interest" description="Disordered" evidence="7">
    <location>
        <begin position="1"/>
        <end position="21"/>
    </location>
</feature>
<feature type="transmembrane region" description="Helical" evidence="8">
    <location>
        <begin position="188"/>
        <end position="210"/>
    </location>
</feature>
<dbReference type="Gene3D" id="1.20.1540.10">
    <property type="entry name" value="Rhomboid-like"/>
    <property type="match status" value="1"/>
</dbReference>
<feature type="compositionally biased region" description="Low complexity" evidence="7">
    <location>
        <begin position="10"/>
        <end position="21"/>
    </location>
</feature>
<keyword evidence="3 8" id="KW-0812">Transmembrane</keyword>
<dbReference type="GO" id="GO:0016020">
    <property type="term" value="C:membrane"/>
    <property type="evidence" value="ECO:0007669"/>
    <property type="project" value="UniProtKB-SubCell"/>
</dbReference>
<feature type="transmembrane region" description="Helical" evidence="8">
    <location>
        <begin position="271"/>
        <end position="296"/>
    </location>
</feature>
<organism evidence="10 11">
    <name type="scientific">Actinotalea soli</name>
    <dbReference type="NCBI Taxonomy" id="2819234"/>
    <lineage>
        <taxon>Bacteria</taxon>
        <taxon>Bacillati</taxon>
        <taxon>Actinomycetota</taxon>
        <taxon>Actinomycetes</taxon>
        <taxon>Micrococcales</taxon>
        <taxon>Cellulomonadaceae</taxon>
        <taxon>Actinotalea</taxon>
    </lineage>
</organism>
<comment type="caution">
    <text evidence="10">The sequence shown here is derived from an EMBL/GenBank/DDBJ whole genome shotgun (WGS) entry which is preliminary data.</text>
</comment>
<dbReference type="EMBL" id="JAGEMK010000002">
    <property type="protein sequence ID" value="MBO1751197.1"/>
    <property type="molecule type" value="Genomic_DNA"/>
</dbReference>